<feature type="binding site" evidence="2">
    <location>
        <position position="105"/>
    </location>
    <ligand>
        <name>Mn(2+)</name>
        <dbReference type="ChEBI" id="CHEBI:29035"/>
        <label>2</label>
    </ligand>
</feature>
<dbReference type="SUPFAM" id="SSF53187">
    <property type="entry name" value="Zn-dependent exopeptidases"/>
    <property type="match status" value="1"/>
</dbReference>
<dbReference type="OrthoDB" id="9776731at2"/>
<evidence type="ECO:0000313" key="4">
    <source>
        <dbReference type="EMBL" id="PZX58369.1"/>
    </source>
</evidence>
<dbReference type="RefSeq" id="WP_086500883.1">
    <property type="nucleotide sequence ID" value="NZ_MSSV01000005.1"/>
</dbReference>
<keyword evidence="2" id="KW-0479">Metal-binding</keyword>
<dbReference type="InterPro" id="IPR011650">
    <property type="entry name" value="Peptidase_M20_dimer"/>
</dbReference>
<comment type="cofactor">
    <cofactor evidence="2">
        <name>Mn(2+)</name>
        <dbReference type="ChEBI" id="CHEBI:29035"/>
    </cofactor>
    <text evidence="2">The Mn(2+) ion enhances activity.</text>
</comment>
<dbReference type="EMBL" id="QKZU01000005">
    <property type="protein sequence ID" value="PZX58369.1"/>
    <property type="molecule type" value="Genomic_DNA"/>
</dbReference>
<keyword evidence="2" id="KW-0464">Manganese</keyword>
<dbReference type="PIRSF" id="PIRSF005962">
    <property type="entry name" value="Pept_M20D_amidohydro"/>
    <property type="match status" value="1"/>
</dbReference>
<comment type="caution">
    <text evidence="4">The sequence shown here is derived from an EMBL/GenBank/DDBJ whole genome shotgun (WGS) entry which is preliminary data.</text>
</comment>
<feature type="binding site" evidence="2">
    <location>
        <position position="367"/>
    </location>
    <ligand>
        <name>Mn(2+)</name>
        <dbReference type="ChEBI" id="CHEBI:29035"/>
        <label>2</label>
    </ligand>
</feature>
<gene>
    <name evidence="5" type="ORF">ESW18_10335</name>
    <name evidence="4" type="ORF">LV84_01577</name>
</gene>
<dbReference type="NCBIfam" id="TIGR01891">
    <property type="entry name" value="amidohydrolases"/>
    <property type="match status" value="1"/>
</dbReference>
<feature type="binding site" evidence="2">
    <location>
        <position position="168"/>
    </location>
    <ligand>
        <name>Mn(2+)</name>
        <dbReference type="ChEBI" id="CHEBI:29035"/>
        <label>2</label>
    </ligand>
</feature>
<dbReference type="SUPFAM" id="SSF55031">
    <property type="entry name" value="Bacterial exopeptidase dimerisation domain"/>
    <property type="match status" value="1"/>
</dbReference>
<dbReference type="EMBL" id="VORV01000006">
    <property type="protein sequence ID" value="TXD77908.1"/>
    <property type="molecule type" value="Genomic_DNA"/>
</dbReference>
<feature type="binding site" evidence="2">
    <location>
        <position position="107"/>
    </location>
    <ligand>
        <name>Mn(2+)</name>
        <dbReference type="ChEBI" id="CHEBI:29035"/>
        <label>2</label>
    </ligand>
</feature>
<dbReference type="Pfam" id="PF07687">
    <property type="entry name" value="M20_dimer"/>
    <property type="match status" value="1"/>
</dbReference>
<dbReference type="Gene3D" id="3.30.70.360">
    <property type="match status" value="1"/>
</dbReference>
<evidence type="ECO:0000313" key="7">
    <source>
        <dbReference type="Proteomes" id="UP000321927"/>
    </source>
</evidence>
<dbReference type="GO" id="GO:0050118">
    <property type="term" value="F:N-acetyldiaminopimelate deacetylase activity"/>
    <property type="evidence" value="ECO:0007669"/>
    <property type="project" value="UniProtKB-ARBA"/>
</dbReference>
<dbReference type="GO" id="GO:0046872">
    <property type="term" value="F:metal ion binding"/>
    <property type="evidence" value="ECO:0007669"/>
    <property type="project" value="UniProtKB-KW"/>
</dbReference>
<feature type="binding site" evidence="2">
    <location>
        <position position="141"/>
    </location>
    <ligand>
        <name>Mn(2+)</name>
        <dbReference type="ChEBI" id="CHEBI:29035"/>
        <label>2</label>
    </ligand>
</feature>
<evidence type="ECO:0000259" key="3">
    <source>
        <dbReference type="Pfam" id="PF07687"/>
    </source>
</evidence>
<dbReference type="GO" id="GO:0019877">
    <property type="term" value="P:diaminopimelate biosynthetic process"/>
    <property type="evidence" value="ECO:0007669"/>
    <property type="project" value="UniProtKB-ARBA"/>
</dbReference>
<reference evidence="5 7" key="2">
    <citation type="submission" date="2019-08" db="EMBL/GenBank/DDBJ databases">
        <title>Genome of Algoriphagus ratkowskyi IC026.</title>
        <authorList>
            <person name="Bowman J.P."/>
        </authorList>
    </citation>
    <scope>NUCLEOTIDE SEQUENCE [LARGE SCALE GENOMIC DNA]</scope>
    <source>
        <strain evidence="5 7">IC026</strain>
    </source>
</reference>
<dbReference type="Proteomes" id="UP000249115">
    <property type="component" value="Unassembled WGS sequence"/>
</dbReference>
<organism evidence="4 6">
    <name type="scientific">Algoriphagus ratkowskyi</name>
    <dbReference type="NCBI Taxonomy" id="57028"/>
    <lineage>
        <taxon>Bacteria</taxon>
        <taxon>Pseudomonadati</taxon>
        <taxon>Bacteroidota</taxon>
        <taxon>Cytophagia</taxon>
        <taxon>Cytophagales</taxon>
        <taxon>Cyclobacteriaceae</taxon>
        <taxon>Algoriphagus</taxon>
    </lineage>
</organism>
<dbReference type="CDD" id="cd03886">
    <property type="entry name" value="M20_Acy1"/>
    <property type="match status" value="1"/>
</dbReference>
<name>A0A2W7RUQ9_9BACT</name>
<dbReference type="FunFam" id="3.30.70.360:FF:000001">
    <property type="entry name" value="N-acetyldiaminopimelate deacetylase"/>
    <property type="match status" value="1"/>
</dbReference>
<dbReference type="Proteomes" id="UP000321927">
    <property type="component" value="Unassembled WGS sequence"/>
</dbReference>
<accession>A0A2W7RUQ9</accession>
<dbReference type="Gene3D" id="3.40.630.10">
    <property type="entry name" value="Zn peptidases"/>
    <property type="match status" value="1"/>
</dbReference>
<dbReference type="PANTHER" id="PTHR11014:SF63">
    <property type="entry name" value="METALLOPEPTIDASE, PUTATIVE (AFU_ORTHOLOGUE AFUA_6G09600)-RELATED"/>
    <property type="match status" value="1"/>
</dbReference>
<evidence type="ECO:0000256" key="1">
    <source>
        <dbReference type="ARBA" id="ARBA00022801"/>
    </source>
</evidence>
<protein>
    <submittedName>
        <fullName evidence="4">Amidohydrolase</fullName>
    </submittedName>
</protein>
<feature type="domain" description="Peptidase M20 dimerisation" evidence="3">
    <location>
        <begin position="193"/>
        <end position="282"/>
    </location>
</feature>
<evidence type="ECO:0000313" key="6">
    <source>
        <dbReference type="Proteomes" id="UP000249115"/>
    </source>
</evidence>
<dbReference type="PANTHER" id="PTHR11014">
    <property type="entry name" value="PEPTIDASE M20 FAMILY MEMBER"/>
    <property type="match status" value="1"/>
</dbReference>
<evidence type="ECO:0000256" key="2">
    <source>
        <dbReference type="PIRSR" id="PIRSR005962-1"/>
    </source>
</evidence>
<keyword evidence="7" id="KW-1185">Reference proteome</keyword>
<keyword evidence="1 4" id="KW-0378">Hydrolase</keyword>
<sequence length="396" mass="43252">MLKDKIKSLAKAYKEEVIANRRHLHANPELSYQEHNTAKFVKEKLQEIGITNIESKADTGWAALIEGKNPSKRVIALRADMDALPIIEANEVSYKSQNPGVMHACGHDAHTASLLGAAKILHELKDDFEGTIKLIFQPGEEVAPGGASLMIADKVLENPRPNAIIGQHVMPFIEVGKVGFRPGIYMASADEIYVTVKGKGGHAAMPETLIDPVLIASHMIVALQQVVSRAASPKIPSVLSFGRVEALGATNVIPNEVKIQGTFRTLDENWRAKAHEKMLSIAKGIVEGMGGEVDFEIKKGYPFLKNDPELTQRSHQAAISYLGQENVLDLDIWMAAEDFAFYSQEVEGCFYRLGTRNEAKGITSGVHTPTFDIDEDSLEVGAGLMAFLAISELENV</sequence>
<dbReference type="InterPro" id="IPR017439">
    <property type="entry name" value="Amidohydrolase"/>
</dbReference>
<dbReference type="AlphaFoldDB" id="A0A2W7RUQ9"/>
<dbReference type="InterPro" id="IPR002933">
    <property type="entry name" value="Peptidase_M20"/>
</dbReference>
<reference evidence="4 6" key="1">
    <citation type="submission" date="2018-06" db="EMBL/GenBank/DDBJ databases">
        <title>Genomic Encyclopedia of Archaeal and Bacterial Type Strains, Phase II (KMG-II): from individual species to whole genera.</title>
        <authorList>
            <person name="Goeker M."/>
        </authorList>
    </citation>
    <scope>NUCLEOTIDE SEQUENCE [LARGE SCALE GENOMIC DNA]</scope>
    <source>
        <strain evidence="4 6">DSM 22686</strain>
    </source>
</reference>
<evidence type="ECO:0000313" key="5">
    <source>
        <dbReference type="EMBL" id="TXD77908.1"/>
    </source>
</evidence>
<proteinExistence type="predicted"/>
<dbReference type="Pfam" id="PF01546">
    <property type="entry name" value="Peptidase_M20"/>
    <property type="match status" value="1"/>
</dbReference>
<dbReference type="InterPro" id="IPR036264">
    <property type="entry name" value="Bact_exopeptidase_dim_dom"/>
</dbReference>